<reference evidence="7" key="1">
    <citation type="submission" date="2021-07" db="EMBL/GenBank/DDBJ databases">
        <title>Comparative genomics of Bacteroides fragilis group isolates reveals species-dependent resistance mechanisms and validates clinical tools for resistance prediction.</title>
        <authorList>
            <person name="Wallace M.J."/>
            <person name="Jean S."/>
            <person name="Wallace M.A."/>
            <person name="Carey-Ann B.D."/>
            <person name="Dantas G."/>
        </authorList>
    </citation>
    <scope>NUCLEOTIDE SEQUENCE</scope>
    <source>
        <strain evidence="7">BJH_160</strain>
    </source>
</reference>
<keyword evidence="6" id="KW-0472">Membrane</keyword>
<dbReference type="InterPro" id="IPR001451">
    <property type="entry name" value="Hexapep"/>
</dbReference>
<organism evidence="7 8">
    <name type="scientific">Bacteroides thetaiotaomicron</name>
    <dbReference type="NCBI Taxonomy" id="818"/>
    <lineage>
        <taxon>Bacteria</taxon>
        <taxon>Pseudomonadati</taxon>
        <taxon>Bacteroidota</taxon>
        <taxon>Bacteroidia</taxon>
        <taxon>Bacteroidales</taxon>
        <taxon>Bacteroidaceae</taxon>
        <taxon>Bacteroides</taxon>
    </lineage>
</organism>
<keyword evidence="3" id="KW-0677">Repeat</keyword>
<dbReference type="PROSITE" id="PS00101">
    <property type="entry name" value="HEXAPEP_TRANSFERASES"/>
    <property type="match status" value="1"/>
</dbReference>
<dbReference type="InterPro" id="IPR005881">
    <property type="entry name" value="Ser_O-AcTrfase"/>
</dbReference>
<comment type="similarity">
    <text evidence="1 5">Belongs to the transferase hexapeptide repeat family.</text>
</comment>
<keyword evidence="6" id="KW-0812">Transmembrane</keyword>
<protein>
    <recommendedName>
        <fullName evidence="5">Serine acetyltransferase</fullName>
        <ecNumber evidence="5">2.3.1.30</ecNumber>
    </recommendedName>
</protein>
<dbReference type="InterPro" id="IPR018357">
    <property type="entry name" value="Hexapep_transf_CS"/>
</dbReference>
<dbReference type="GO" id="GO:0006535">
    <property type="term" value="P:cysteine biosynthetic process from serine"/>
    <property type="evidence" value="ECO:0007669"/>
    <property type="project" value="InterPro"/>
</dbReference>
<dbReference type="Pfam" id="PF00132">
    <property type="entry name" value="Hexapep"/>
    <property type="match status" value="1"/>
</dbReference>
<dbReference type="EC" id="2.3.1.30" evidence="5"/>
<comment type="caution">
    <text evidence="7">The sequence shown here is derived from an EMBL/GenBank/DDBJ whole genome shotgun (WGS) entry which is preliminary data.</text>
</comment>
<evidence type="ECO:0000256" key="2">
    <source>
        <dbReference type="ARBA" id="ARBA00022679"/>
    </source>
</evidence>
<dbReference type="EMBL" id="JAHYQA010000026">
    <property type="protein sequence ID" value="MCE9240474.1"/>
    <property type="molecule type" value="Genomic_DNA"/>
</dbReference>
<proteinExistence type="inferred from homology"/>
<name>A0AAW4ZCF6_BACT4</name>
<gene>
    <name evidence="7" type="ORF">K0H07_25370</name>
</gene>
<dbReference type="AlphaFoldDB" id="A0AAW4ZCF6"/>
<evidence type="ECO:0000256" key="5">
    <source>
        <dbReference type="PIRNR" id="PIRNR000441"/>
    </source>
</evidence>
<dbReference type="InterPro" id="IPR011004">
    <property type="entry name" value="Trimer_LpxA-like_sf"/>
</dbReference>
<feature type="transmembrane region" description="Helical" evidence="6">
    <location>
        <begin position="21"/>
        <end position="42"/>
    </location>
</feature>
<evidence type="ECO:0000313" key="8">
    <source>
        <dbReference type="Proteomes" id="UP001200544"/>
    </source>
</evidence>
<evidence type="ECO:0000256" key="1">
    <source>
        <dbReference type="ARBA" id="ARBA00007274"/>
    </source>
</evidence>
<dbReference type="InterPro" id="IPR045304">
    <property type="entry name" value="LbH_SAT"/>
</dbReference>
<accession>A0AAW4ZCF6</accession>
<evidence type="ECO:0000256" key="3">
    <source>
        <dbReference type="ARBA" id="ARBA00022737"/>
    </source>
</evidence>
<sequence length="188" mass="21015">MKEVFLYILSDYQRYTGYRSSCLKVILVALFTRYHCFTYSFWFRLASHKNFFYPLARIMHFRLSRKYGIQIPVTTKIGYGFYIGHGVGIVINGATVIGDNCNVSQFLTIGSNKGTPAIIGNNVYIGPTVCIVENVHIGDNVTIGAGAVVVKDIPVNATVAGVPAKVISYGEAGRFIHNKWRNQNRIIR</sequence>
<dbReference type="Gene3D" id="2.160.10.10">
    <property type="entry name" value="Hexapeptide repeat proteins"/>
    <property type="match status" value="1"/>
</dbReference>
<keyword evidence="2 5" id="KW-0808">Transferase</keyword>
<dbReference type="CDD" id="cd03354">
    <property type="entry name" value="LbH_SAT"/>
    <property type="match status" value="1"/>
</dbReference>
<dbReference type="PANTHER" id="PTHR42811">
    <property type="entry name" value="SERINE ACETYLTRANSFERASE"/>
    <property type="match status" value="1"/>
</dbReference>
<evidence type="ECO:0000256" key="4">
    <source>
        <dbReference type="ARBA" id="ARBA00023315"/>
    </source>
</evidence>
<evidence type="ECO:0000256" key="6">
    <source>
        <dbReference type="SAM" id="Phobius"/>
    </source>
</evidence>
<dbReference type="Proteomes" id="UP001200544">
    <property type="component" value="Unassembled WGS sequence"/>
</dbReference>
<keyword evidence="6" id="KW-1133">Transmembrane helix</keyword>
<comment type="catalytic activity">
    <reaction evidence="5">
        <text>L-serine + acetyl-CoA = O-acetyl-L-serine + CoA</text>
        <dbReference type="Rhea" id="RHEA:24560"/>
        <dbReference type="ChEBI" id="CHEBI:33384"/>
        <dbReference type="ChEBI" id="CHEBI:57287"/>
        <dbReference type="ChEBI" id="CHEBI:57288"/>
        <dbReference type="ChEBI" id="CHEBI:58340"/>
        <dbReference type="EC" id="2.3.1.30"/>
    </reaction>
</comment>
<dbReference type="GO" id="GO:0005737">
    <property type="term" value="C:cytoplasm"/>
    <property type="evidence" value="ECO:0007669"/>
    <property type="project" value="InterPro"/>
</dbReference>
<dbReference type="RefSeq" id="WP_234129361.1">
    <property type="nucleotide sequence ID" value="NZ_JAHYQA010000026.1"/>
</dbReference>
<dbReference type="PIRSF" id="PIRSF000441">
    <property type="entry name" value="CysE"/>
    <property type="match status" value="1"/>
</dbReference>
<dbReference type="SUPFAM" id="SSF51161">
    <property type="entry name" value="Trimeric LpxA-like enzymes"/>
    <property type="match status" value="1"/>
</dbReference>
<evidence type="ECO:0000313" key="7">
    <source>
        <dbReference type="EMBL" id="MCE9240474.1"/>
    </source>
</evidence>
<keyword evidence="4 5" id="KW-0012">Acyltransferase</keyword>
<dbReference type="GO" id="GO:0009001">
    <property type="term" value="F:serine O-acetyltransferase activity"/>
    <property type="evidence" value="ECO:0007669"/>
    <property type="project" value="UniProtKB-EC"/>
</dbReference>